<evidence type="ECO:0000256" key="5">
    <source>
        <dbReference type="ARBA" id="ARBA00023065"/>
    </source>
</evidence>
<feature type="region of interest" description="Disordered" evidence="8">
    <location>
        <begin position="761"/>
        <end position="804"/>
    </location>
</feature>
<feature type="transmembrane region" description="Helical" evidence="9">
    <location>
        <begin position="78"/>
        <end position="97"/>
    </location>
</feature>
<feature type="compositionally biased region" description="Low complexity" evidence="8">
    <location>
        <begin position="550"/>
        <end position="560"/>
    </location>
</feature>
<sequence>MIAGTLGPAASSFSICALVKPWQQHLPPGASIDTAVYTDDPPWLTAINATQLGIAILANMALFLNMSRRLSFTIAQPLTIAGWYTSSFALVGLTATAAGPLLADAEPTSELIWSQAFYYAIYAAVLYFLIATLMLLTYLSALNGHGPKDFALTASQRTLMLQSIMFLLYLLIGALVFTAIEGWSYLDGFYWAAVTLFTVGFGDFYPTTPLARGLLVPFALVGIISLGLVIGSIRSLFIGRGKTRLGARMLEKRRRHMLTRMKPKSRDEILVPHSHGPALTELERREREFALMRKIQDTSARRRRWGSMLVSTGSWLVVWLLGAYVFQVCEGPYQGWNYRDAFYFAFVSLTTIGYGGGTAKSNAGKSFWVFWSLMALPTMTIFISDASDTVVLLIRDSTDWVARLTILPGEDSIQKDLNKVLRLISFGLLFGKDAHHLDAHHLEDQCPESLSGTRTRADEDDTPGLLRRATTDPEAAHPRAPPAVQRRSWRAHVEQAEARGSVVNVANATDTANRPTSPPLSPHITHQPPPPPPEFRVPSYPQTRRRRARSSISSQSSACSLRQKIDLPLPSSKHDYLVTLISEIRRLTRHLKRDPPRKYSFREWMWYLKLIGEDEADASRHRRVSTFPCGPGSGRGGRQARRGDGPKQRKGDNQTPNDHATSASDHGNNTSCHSRSWGPVTSHAASSPPSGSHGIHHNWTWDPGGPMLNPADTTSNDGGDQTCWSWVGHRSPLMSLRNESEWILDRLTARLEEELKRVKVVENYDDDDDDDDEEDERREQQGEDEQHYAEEAQGERTHGGEPHG</sequence>
<feature type="compositionally biased region" description="Acidic residues" evidence="8">
    <location>
        <begin position="763"/>
        <end position="776"/>
    </location>
</feature>
<gene>
    <name evidence="11" type="ORF">VTJ83DRAFT_7158</name>
</gene>
<evidence type="ECO:0000256" key="1">
    <source>
        <dbReference type="ARBA" id="ARBA00004141"/>
    </source>
</evidence>
<dbReference type="Proteomes" id="UP001600064">
    <property type="component" value="Unassembled WGS sequence"/>
</dbReference>
<feature type="compositionally biased region" description="Polar residues" evidence="8">
    <location>
        <begin position="504"/>
        <end position="515"/>
    </location>
</feature>
<feature type="transmembrane region" description="Helical" evidence="9">
    <location>
        <begin position="366"/>
        <end position="384"/>
    </location>
</feature>
<accession>A0ABR4D2U4</accession>
<feature type="compositionally biased region" description="Polar residues" evidence="8">
    <location>
        <begin position="711"/>
        <end position="720"/>
    </location>
</feature>
<comment type="subcellular location">
    <subcellularLocation>
        <location evidence="1">Membrane</location>
        <topology evidence="1">Multi-pass membrane protein</topology>
    </subcellularLocation>
</comment>
<protein>
    <recommendedName>
        <fullName evidence="10">Potassium channel domain-containing protein</fullName>
    </recommendedName>
</protein>
<evidence type="ECO:0000256" key="4">
    <source>
        <dbReference type="ARBA" id="ARBA00022989"/>
    </source>
</evidence>
<organism evidence="11 12">
    <name type="scientific">Remersonia thermophila</name>
    <dbReference type="NCBI Taxonomy" id="72144"/>
    <lineage>
        <taxon>Eukaryota</taxon>
        <taxon>Fungi</taxon>
        <taxon>Dikarya</taxon>
        <taxon>Ascomycota</taxon>
        <taxon>Pezizomycotina</taxon>
        <taxon>Sordariomycetes</taxon>
        <taxon>Sordariomycetidae</taxon>
        <taxon>Sordariales</taxon>
        <taxon>Sordariales incertae sedis</taxon>
        <taxon>Remersonia</taxon>
    </lineage>
</organism>
<feature type="domain" description="Potassium channel" evidence="10">
    <location>
        <begin position="315"/>
        <end position="389"/>
    </location>
</feature>
<evidence type="ECO:0000256" key="8">
    <source>
        <dbReference type="SAM" id="MobiDB-lite"/>
    </source>
</evidence>
<keyword evidence="2" id="KW-0813">Transport</keyword>
<name>A0ABR4D2U4_9PEZI</name>
<feature type="compositionally biased region" description="Pro residues" evidence="8">
    <location>
        <begin position="516"/>
        <end position="535"/>
    </location>
</feature>
<proteinExistence type="predicted"/>
<feature type="transmembrane region" description="Helical" evidence="9">
    <location>
        <begin position="305"/>
        <end position="326"/>
    </location>
</feature>
<feature type="domain" description="Potassium channel" evidence="10">
    <location>
        <begin position="164"/>
        <end position="236"/>
    </location>
</feature>
<evidence type="ECO:0000256" key="3">
    <source>
        <dbReference type="ARBA" id="ARBA00022692"/>
    </source>
</evidence>
<dbReference type="InterPro" id="IPR013099">
    <property type="entry name" value="K_chnl_dom"/>
</dbReference>
<feature type="compositionally biased region" description="Basic and acidic residues" evidence="8">
    <location>
        <begin position="777"/>
        <end position="804"/>
    </location>
</feature>
<keyword evidence="12" id="KW-1185">Reference proteome</keyword>
<evidence type="ECO:0000259" key="10">
    <source>
        <dbReference type="Pfam" id="PF07885"/>
    </source>
</evidence>
<keyword evidence="3 9" id="KW-0812">Transmembrane</keyword>
<comment type="caution">
    <text evidence="11">The sequence shown here is derived from an EMBL/GenBank/DDBJ whole genome shotgun (WGS) entry which is preliminary data.</text>
</comment>
<reference evidence="11 12" key="1">
    <citation type="journal article" date="2024" name="Commun. Biol.">
        <title>Comparative genomic analysis of thermophilic fungi reveals convergent evolutionary adaptations and gene losses.</title>
        <authorList>
            <person name="Steindorff A.S."/>
            <person name="Aguilar-Pontes M.V."/>
            <person name="Robinson A.J."/>
            <person name="Andreopoulos B."/>
            <person name="LaButti K."/>
            <person name="Kuo A."/>
            <person name="Mondo S."/>
            <person name="Riley R."/>
            <person name="Otillar R."/>
            <person name="Haridas S."/>
            <person name="Lipzen A."/>
            <person name="Grimwood J."/>
            <person name="Schmutz J."/>
            <person name="Clum A."/>
            <person name="Reid I.D."/>
            <person name="Moisan M.C."/>
            <person name="Butler G."/>
            <person name="Nguyen T.T.M."/>
            <person name="Dewar K."/>
            <person name="Conant G."/>
            <person name="Drula E."/>
            <person name="Henrissat B."/>
            <person name="Hansel C."/>
            <person name="Singer S."/>
            <person name="Hutchinson M.I."/>
            <person name="de Vries R.P."/>
            <person name="Natvig D.O."/>
            <person name="Powell A.J."/>
            <person name="Tsang A."/>
            <person name="Grigoriev I.V."/>
        </authorList>
    </citation>
    <scope>NUCLEOTIDE SEQUENCE [LARGE SCALE GENOMIC DNA]</scope>
    <source>
        <strain evidence="11 12">ATCC 22073</strain>
    </source>
</reference>
<dbReference type="InterPro" id="IPR003280">
    <property type="entry name" value="2pore_dom_K_chnl"/>
</dbReference>
<dbReference type="GeneID" id="98128593"/>
<evidence type="ECO:0000256" key="6">
    <source>
        <dbReference type="ARBA" id="ARBA00023136"/>
    </source>
</evidence>
<dbReference type="Gene3D" id="1.10.287.70">
    <property type="match status" value="2"/>
</dbReference>
<evidence type="ECO:0000256" key="2">
    <source>
        <dbReference type="ARBA" id="ARBA00022448"/>
    </source>
</evidence>
<feature type="compositionally biased region" description="Low complexity" evidence="8">
    <location>
        <begin position="682"/>
        <end position="693"/>
    </location>
</feature>
<dbReference type="RefSeq" id="XP_070863375.1">
    <property type="nucleotide sequence ID" value="XM_071013949.1"/>
</dbReference>
<feature type="compositionally biased region" description="Basic and acidic residues" evidence="8">
    <location>
        <begin position="641"/>
        <end position="652"/>
    </location>
</feature>
<dbReference type="EMBL" id="JAZGUE010000007">
    <property type="protein sequence ID" value="KAL2264648.1"/>
    <property type="molecule type" value="Genomic_DNA"/>
</dbReference>
<evidence type="ECO:0000313" key="11">
    <source>
        <dbReference type="EMBL" id="KAL2264648.1"/>
    </source>
</evidence>
<keyword evidence="5" id="KW-0406">Ion transport</keyword>
<keyword evidence="4 9" id="KW-1133">Transmembrane helix</keyword>
<feature type="transmembrane region" description="Helical" evidence="9">
    <location>
        <begin position="43"/>
        <end position="66"/>
    </location>
</feature>
<dbReference type="PANTHER" id="PTHR11003:SF301">
    <property type="entry name" value="POTASSIUM CHANNEL PROTEIN"/>
    <property type="match status" value="1"/>
</dbReference>
<feature type="transmembrane region" description="Helical" evidence="9">
    <location>
        <begin position="117"/>
        <end position="139"/>
    </location>
</feature>
<feature type="transmembrane region" description="Helical" evidence="9">
    <location>
        <begin position="341"/>
        <end position="359"/>
    </location>
</feature>
<feature type="transmembrane region" description="Helical" evidence="9">
    <location>
        <begin position="159"/>
        <end position="180"/>
    </location>
</feature>
<dbReference type="PANTHER" id="PTHR11003">
    <property type="entry name" value="POTASSIUM CHANNEL, SUBFAMILY K"/>
    <property type="match status" value="1"/>
</dbReference>
<dbReference type="SUPFAM" id="SSF81324">
    <property type="entry name" value="Voltage-gated potassium channels"/>
    <property type="match status" value="2"/>
</dbReference>
<dbReference type="Pfam" id="PF07885">
    <property type="entry name" value="Ion_trans_2"/>
    <property type="match status" value="2"/>
</dbReference>
<evidence type="ECO:0000256" key="9">
    <source>
        <dbReference type="SAM" id="Phobius"/>
    </source>
</evidence>
<keyword evidence="6 9" id="KW-0472">Membrane</keyword>
<keyword evidence="7" id="KW-0407">Ion channel</keyword>
<feature type="compositionally biased region" description="Polar residues" evidence="8">
    <location>
        <begin position="653"/>
        <end position="674"/>
    </location>
</feature>
<feature type="transmembrane region" description="Helical" evidence="9">
    <location>
        <begin position="214"/>
        <end position="239"/>
    </location>
</feature>
<evidence type="ECO:0000256" key="7">
    <source>
        <dbReference type="ARBA" id="ARBA00023303"/>
    </source>
</evidence>
<feature type="region of interest" description="Disordered" evidence="8">
    <location>
        <begin position="617"/>
        <end position="720"/>
    </location>
</feature>
<evidence type="ECO:0000313" key="12">
    <source>
        <dbReference type="Proteomes" id="UP001600064"/>
    </source>
</evidence>
<feature type="region of interest" description="Disordered" evidence="8">
    <location>
        <begin position="445"/>
        <end position="560"/>
    </location>
</feature>